<keyword evidence="2" id="KW-1185">Reference proteome</keyword>
<proteinExistence type="predicted"/>
<sequence>MNNLTELAVQLEEKAINKESIETEKLQKLINLMLINISEGENIVRIASRHLNKDKGVS</sequence>
<accession>A0A0B8P2Y8</accession>
<protein>
    <submittedName>
        <fullName evidence="1">Uncharacterized protein</fullName>
    </submittedName>
</protein>
<evidence type="ECO:0000313" key="1">
    <source>
        <dbReference type="EMBL" id="GAM57673.1"/>
    </source>
</evidence>
<evidence type="ECO:0000313" key="2">
    <source>
        <dbReference type="Proteomes" id="UP000031671"/>
    </source>
</evidence>
<organism evidence="1 2">
    <name type="scientific">Vibrio ishigakensis</name>
    <dbReference type="NCBI Taxonomy" id="1481914"/>
    <lineage>
        <taxon>Bacteria</taxon>
        <taxon>Pseudomonadati</taxon>
        <taxon>Pseudomonadota</taxon>
        <taxon>Gammaproteobacteria</taxon>
        <taxon>Vibrionales</taxon>
        <taxon>Vibrionaceae</taxon>
        <taxon>Vibrio</taxon>
    </lineage>
</organism>
<reference evidence="1 2" key="1">
    <citation type="submission" date="2015-01" db="EMBL/GenBank/DDBJ databases">
        <title>Vibrio sp. C1 JCM 19231 whole genome shotgun sequence.</title>
        <authorList>
            <person name="Sawabe T."/>
            <person name="Meirelles P."/>
            <person name="Feng G."/>
            <person name="Sayaka M."/>
            <person name="Hattori M."/>
            <person name="Ohkuma M."/>
        </authorList>
    </citation>
    <scope>NUCLEOTIDE SEQUENCE [LARGE SCALE GENOMIC DNA]</scope>
    <source>
        <strain evidence="2">JCM 19231</strain>
    </source>
</reference>
<dbReference type="EMBL" id="BBRZ01000061">
    <property type="protein sequence ID" value="GAM57673.1"/>
    <property type="molecule type" value="Genomic_DNA"/>
</dbReference>
<reference evidence="1 2" key="2">
    <citation type="submission" date="2015-01" db="EMBL/GenBank/DDBJ databases">
        <authorList>
            <consortium name="NBRP consortium"/>
            <person name="Sawabe T."/>
            <person name="Meirelles P."/>
            <person name="Feng G."/>
            <person name="Sayaka M."/>
            <person name="Hattori M."/>
            <person name="Ohkuma M."/>
        </authorList>
    </citation>
    <scope>NUCLEOTIDE SEQUENCE [LARGE SCALE GENOMIC DNA]</scope>
    <source>
        <strain evidence="2">JCM 19231</strain>
    </source>
</reference>
<dbReference type="Proteomes" id="UP000031671">
    <property type="component" value="Unassembled WGS sequence"/>
</dbReference>
<name>A0A0B8P2Y8_9VIBR</name>
<gene>
    <name evidence="1" type="ORF">JCM19231_5749</name>
</gene>
<dbReference type="AlphaFoldDB" id="A0A0B8P2Y8"/>
<comment type="caution">
    <text evidence="1">The sequence shown here is derived from an EMBL/GenBank/DDBJ whole genome shotgun (WGS) entry which is preliminary data.</text>
</comment>